<dbReference type="GeneID" id="18929501"/>
<dbReference type="EMBL" id="GL883094">
    <property type="protein sequence ID" value="EGG10467.1"/>
    <property type="molecule type" value="Genomic_DNA"/>
</dbReference>
<sequence>MNSISTFYSLGVNNAKLSGDLLKDEIISHDTPQPGKRKQGPLVITLSFAAATYLASILTTSSHSDTNSESEESKKGDQGNEGKESEEIKELEELSDFCKPVPAINQMVSQAVKVMLVFFLIGVAYLILIKLLITDIDEPVLWTDDMSNSVNLTIRCIHQLTNQGINPLRISADSVVAAQPNFNSLKSGALQEYATPLPDGHPAGPDQIITVISWSDTLQMHLKIGEQYLFCVKVNQKQYQYLSQPELEDKIQDKEPMPWAIGVLIALVAQSDDLSLDPTLKNLKFGQWWTMQTIKDYLMVRGTRQSSYKGNLLIDEKAFTVVAKKITNVEGRNEDTYLTELAVYLLTSCLLEHFKIAMFFLIHVTDDQKWLLNTLQIVFNMVLRDEPSKLYHIEEVLNHPLEVIYITQAFSPAQPKSISSDCLSAFVHFTYDYFQGQALVSNIKFKDGSLTGMCMIDHKHVFNFILHKWSWDNPGQGGLDAFISSHICRTACFALDLNPASFKYDKTDKKNLSEHNDFEATPEDGRSNIQNKESRSGTSQLEEEAGVIDHEDDGEN</sequence>
<proteinExistence type="predicted"/>
<reference evidence="8" key="1">
    <citation type="journal article" date="2011" name="Proc. Natl. Acad. Sci. U.S.A.">
        <title>Obligate biotrophy features unraveled by the genomic analysis of rust fungi.</title>
        <authorList>
            <person name="Duplessis S."/>
            <person name="Cuomo C.A."/>
            <person name="Lin Y.-C."/>
            <person name="Aerts A."/>
            <person name="Tisserant E."/>
            <person name="Veneault-Fourrey C."/>
            <person name="Joly D.L."/>
            <person name="Hacquard S."/>
            <person name="Amselem J."/>
            <person name="Cantarel B.L."/>
            <person name="Chiu R."/>
            <person name="Coutinho P.M."/>
            <person name="Feau N."/>
            <person name="Field M."/>
            <person name="Frey P."/>
            <person name="Gelhaye E."/>
            <person name="Goldberg J."/>
            <person name="Grabherr M.G."/>
            <person name="Kodira C.D."/>
            <person name="Kohler A."/>
            <person name="Kuees U."/>
            <person name="Lindquist E.A."/>
            <person name="Lucas S.M."/>
            <person name="Mago R."/>
            <person name="Mauceli E."/>
            <person name="Morin E."/>
            <person name="Murat C."/>
            <person name="Pangilinan J.L."/>
            <person name="Park R."/>
            <person name="Pearson M."/>
            <person name="Quesneville H."/>
            <person name="Rouhier N."/>
            <person name="Sakthikumar S."/>
            <person name="Salamov A.A."/>
            <person name="Schmutz J."/>
            <person name="Selles B."/>
            <person name="Shapiro H."/>
            <person name="Tanguay P."/>
            <person name="Tuskan G.A."/>
            <person name="Henrissat B."/>
            <person name="Van de Peer Y."/>
            <person name="Rouze P."/>
            <person name="Ellis J.G."/>
            <person name="Dodds P.N."/>
            <person name="Schein J.E."/>
            <person name="Zhong S."/>
            <person name="Hamelin R.C."/>
            <person name="Grigoriev I.V."/>
            <person name="Szabo L.J."/>
            <person name="Martin F."/>
        </authorList>
    </citation>
    <scope>NUCLEOTIDE SEQUENCE [LARGE SCALE GENOMIC DNA]</scope>
    <source>
        <strain evidence="8">98AG31 / pathotype 3-4-7</strain>
    </source>
</reference>
<feature type="region of interest" description="Disordered" evidence="4">
    <location>
        <begin position="62"/>
        <end position="89"/>
    </location>
</feature>
<feature type="compositionally biased region" description="Acidic residues" evidence="4">
    <location>
        <begin position="541"/>
        <end position="556"/>
    </location>
</feature>
<feature type="region of interest" description="Disordered" evidence="4">
    <location>
        <begin position="513"/>
        <end position="556"/>
    </location>
</feature>
<evidence type="ECO:0000256" key="2">
    <source>
        <dbReference type="ARBA" id="ARBA00022679"/>
    </source>
</evidence>
<dbReference type="InterPro" id="IPR011009">
    <property type="entry name" value="Kinase-like_dom_sf"/>
</dbReference>
<dbReference type="Gene3D" id="3.20.200.10">
    <property type="entry name" value="MHCK/EF2 kinase"/>
    <property type="match status" value="1"/>
</dbReference>
<evidence type="ECO:0000256" key="3">
    <source>
        <dbReference type="ARBA" id="ARBA00022777"/>
    </source>
</evidence>
<dbReference type="KEGG" id="mlr:MELLADRAFT_60191"/>
<feature type="transmembrane region" description="Helical" evidence="5">
    <location>
        <begin position="114"/>
        <end position="133"/>
    </location>
</feature>
<dbReference type="GO" id="GO:0004674">
    <property type="term" value="F:protein serine/threonine kinase activity"/>
    <property type="evidence" value="ECO:0007669"/>
    <property type="project" value="UniProtKB-KW"/>
</dbReference>
<evidence type="ECO:0000256" key="4">
    <source>
        <dbReference type="SAM" id="MobiDB-lite"/>
    </source>
</evidence>
<keyword evidence="1" id="KW-0723">Serine/threonine-protein kinase</keyword>
<evidence type="ECO:0000313" key="8">
    <source>
        <dbReference type="Proteomes" id="UP000001072"/>
    </source>
</evidence>
<accession>F4RAE8</accession>
<keyword evidence="5" id="KW-0472">Membrane</keyword>
<dbReference type="PROSITE" id="PS51158">
    <property type="entry name" value="ALPHA_KINASE"/>
    <property type="match status" value="1"/>
</dbReference>
<gene>
    <name evidence="7" type="ORF">MELLADRAFT_60191</name>
</gene>
<dbReference type="AlphaFoldDB" id="F4RAE8"/>
<dbReference type="Pfam" id="PF02816">
    <property type="entry name" value="Alpha_kinase"/>
    <property type="match status" value="1"/>
</dbReference>
<dbReference type="GO" id="GO:0005524">
    <property type="term" value="F:ATP binding"/>
    <property type="evidence" value="ECO:0007669"/>
    <property type="project" value="InterPro"/>
</dbReference>
<dbReference type="VEuPathDB" id="FungiDB:MELLADRAFT_60191"/>
<keyword evidence="5" id="KW-1133">Transmembrane helix</keyword>
<organism evidence="8">
    <name type="scientific">Melampsora larici-populina (strain 98AG31 / pathotype 3-4-7)</name>
    <name type="common">Poplar leaf rust fungus</name>
    <dbReference type="NCBI Taxonomy" id="747676"/>
    <lineage>
        <taxon>Eukaryota</taxon>
        <taxon>Fungi</taxon>
        <taxon>Dikarya</taxon>
        <taxon>Basidiomycota</taxon>
        <taxon>Pucciniomycotina</taxon>
        <taxon>Pucciniomycetes</taxon>
        <taxon>Pucciniales</taxon>
        <taxon>Melampsoraceae</taxon>
        <taxon>Melampsora</taxon>
    </lineage>
</organism>
<dbReference type="RefSeq" id="XP_007405937.1">
    <property type="nucleotide sequence ID" value="XM_007405875.1"/>
</dbReference>
<evidence type="ECO:0000256" key="1">
    <source>
        <dbReference type="ARBA" id="ARBA00022527"/>
    </source>
</evidence>
<dbReference type="Proteomes" id="UP000001072">
    <property type="component" value="Unassembled WGS sequence"/>
</dbReference>
<name>F4RAE8_MELLP</name>
<dbReference type="SUPFAM" id="SSF56112">
    <property type="entry name" value="Protein kinase-like (PK-like)"/>
    <property type="match status" value="1"/>
</dbReference>
<feature type="domain" description="Alpha-type protein kinase" evidence="6">
    <location>
        <begin position="251"/>
        <end position="500"/>
    </location>
</feature>
<keyword evidence="3" id="KW-0418">Kinase</keyword>
<keyword evidence="5" id="KW-0812">Transmembrane</keyword>
<dbReference type="HOGENOM" id="CLU_028687_0_0_1"/>
<feature type="compositionally biased region" description="Basic and acidic residues" evidence="4">
    <location>
        <begin position="513"/>
        <end position="526"/>
    </location>
</feature>
<dbReference type="InParanoid" id="F4RAE8"/>
<protein>
    <recommendedName>
        <fullName evidence="6">Alpha-type protein kinase domain-containing protein</fullName>
    </recommendedName>
</protein>
<evidence type="ECO:0000256" key="5">
    <source>
        <dbReference type="SAM" id="Phobius"/>
    </source>
</evidence>
<keyword evidence="8" id="KW-1185">Reference proteome</keyword>
<feature type="compositionally biased region" description="Basic and acidic residues" evidence="4">
    <location>
        <begin position="71"/>
        <end position="89"/>
    </location>
</feature>
<dbReference type="InterPro" id="IPR004166">
    <property type="entry name" value="a-kinase_dom"/>
</dbReference>
<keyword evidence="2" id="KW-0808">Transferase</keyword>
<feature type="compositionally biased region" description="Polar residues" evidence="4">
    <location>
        <begin position="527"/>
        <end position="540"/>
    </location>
</feature>
<dbReference type="OrthoDB" id="301415at2759"/>
<evidence type="ECO:0000259" key="6">
    <source>
        <dbReference type="PROSITE" id="PS51158"/>
    </source>
</evidence>
<evidence type="ECO:0000313" key="7">
    <source>
        <dbReference type="EMBL" id="EGG10467.1"/>
    </source>
</evidence>